<keyword evidence="2" id="KW-1185">Reference proteome</keyword>
<sequence length="93" mass="10254">HQALLRGSIPVFDAGTRKGGDSRRYRVRSTGDTTSLQECRVHVALTRECKSGQSRRFLTSRFGNPSRVDNLMEVALAAPSLPTLSLHLDPPVH</sequence>
<dbReference type="EMBL" id="LASV01000666">
    <property type="protein sequence ID" value="KKA17340.1"/>
    <property type="molecule type" value="Genomic_DNA"/>
</dbReference>
<accession>A0A0F4YGW9</accession>
<dbReference type="RefSeq" id="XP_013323952.1">
    <property type="nucleotide sequence ID" value="XM_013468498.1"/>
</dbReference>
<protein>
    <submittedName>
        <fullName evidence="1">Uncharacterized protein</fullName>
    </submittedName>
</protein>
<organism evidence="1 2">
    <name type="scientific">Rasamsonia emersonii (strain ATCC 16479 / CBS 393.64 / IMI 116815)</name>
    <dbReference type="NCBI Taxonomy" id="1408163"/>
    <lineage>
        <taxon>Eukaryota</taxon>
        <taxon>Fungi</taxon>
        <taxon>Dikarya</taxon>
        <taxon>Ascomycota</taxon>
        <taxon>Pezizomycotina</taxon>
        <taxon>Eurotiomycetes</taxon>
        <taxon>Eurotiomycetidae</taxon>
        <taxon>Eurotiales</taxon>
        <taxon>Trichocomaceae</taxon>
        <taxon>Rasamsonia</taxon>
    </lineage>
</organism>
<comment type="caution">
    <text evidence="1">The sequence shown here is derived from an EMBL/GenBank/DDBJ whole genome shotgun (WGS) entry which is preliminary data.</text>
</comment>
<name>A0A0F4YGW9_RASE3</name>
<evidence type="ECO:0000313" key="1">
    <source>
        <dbReference type="EMBL" id="KKA17340.1"/>
    </source>
</evidence>
<gene>
    <name evidence="1" type="ORF">T310_8846</name>
</gene>
<evidence type="ECO:0000313" key="2">
    <source>
        <dbReference type="Proteomes" id="UP000053958"/>
    </source>
</evidence>
<proteinExistence type="predicted"/>
<dbReference type="AlphaFoldDB" id="A0A0F4YGW9"/>
<feature type="non-terminal residue" evidence="1">
    <location>
        <position position="1"/>
    </location>
</feature>
<dbReference type="GeneID" id="25320980"/>
<dbReference type="Proteomes" id="UP000053958">
    <property type="component" value="Unassembled WGS sequence"/>
</dbReference>
<reference evidence="1 2" key="1">
    <citation type="submission" date="2015-04" db="EMBL/GenBank/DDBJ databases">
        <authorList>
            <person name="Heijne W.H."/>
            <person name="Fedorova N.D."/>
            <person name="Nierman W.C."/>
            <person name="Vollebregt A.W."/>
            <person name="Zhao Z."/>
            <person name="Wu L."/>
            <person name="Kumar M."/>
            <person name="Stam H."/>
            <person name="van den Berg M.A."/>
            <person name="Pel H.J."/>
        </authorList>
    </citation>
    <scope>NUCLEOTIDE SEQUENCE [LARGE SCALE GENOMIC DNA]</scope>
    <source>
        <strain evidence="1 2">CBS 393.64</strain>
    </source>
</reference>